<comment type="caution">
    <text evidence="1">The sequence shown here is derived from an EMBL/GenBank/DDBJ whole genome shotgun (WGS) entry which is preliminary data.</text>
</comment>
<dbReference type="PATRIC" id="fig|1838285.3.peg.1580"/>
<organism evidence="1 2">
    <name type="scientific">Candidatus Syntropharchaeum caldarium</name>
    <dbReference type="NCBI Taxonomy" id="1838285"/>
    <lineage>
        <taxon>Archaea</taxon>
        <taxon>Methanobacteriati</taxon>
        <taxon>Methanobacteriota</taxon>
        <taxon>Stenosarchaea group</taxon>
        <taxon>Methanomicrobia</taxon>
        <taxon>Methanosarcinales</taxon>
        <taxon>ANME-2 cluster</taxon>
        <taxon>Candidatus Syntropharchaeum</taxon>
    </lineage>
</organism>
<dbReference type="SMART" id="SM01325">
    <property type="entry name" value="DUF3160"/>
    <property type="match status" value="1"/>
</dbReference>
<dbReference type="AlphaFoldDB" id="A0A1F2P7F7"/>
<evidence type="ECO:0000313" key="1">
    <source>
        <dbReference type="EMBL" id="OFV67287.1"/>
    </source>
</evidence>
<evidence type="ECO:0000313" key="2">
    <source>
        <dbReference type="Proteomes" id="UP000186940"/>
    </source>
</evidence>
<dbReference type="Proteomes" id="UP000186940">
    <property type="component" value="Unassembled WGS sequence"/>
</dbReference>
<dbReference type="InterPro" id="IPR022601">
    <property type="entry name" value="DUF3160"/>
</dbReference>
<keyword evidence="2" id="KW-1185">Reference proteome</keyword>
<dbReference type="EMBL" id="LYOS01000005">
    <property type="protein sequence ID" value="OFV67287.1"/>
    <property type="molecule type" value="Genomic_DNA"/>
</dbReference>
<protein>
    <recommendedName>
        <fullName evidence="3">DUF3160 domain-containing protein</fullName>
    </recommendedName>
</protein>
<accession>A0A1F2P7F7</accession>
<gene>
    <name evidence="1" type="ORF">SCAL_001556</name>
</gene>
<sequence length="670" mass="76403">MVSGAKKTFSNHYTLNTLEFSPNSPQYTLPLETEDIENFRSLSDKIELSDAMRDELEQNGFVIIENPLNPQEEDITAPYKELRSMDIPVFITSDTLLHLYHLQFDESLKEIEEREFYGLICEITEELLEKSTKTYANTEGDLKEAARRNVAFFAVGLCLLEGENRTHAIPEYVADEVEAELKLIEAHSGFAPSPIFTYEEDYSQYVPRGHYTQSEELKRYFKVMSFYGRMSFLLKGGCGDCLVTKEDAELQTIGASLIAGYLAGSPDLMAKWERIYTVTAFFVGLSDDLGPYEYIDALNHVFGDELEPGELTGENINLMKAKLAEYDSPKIYGGTGRCEIDPPFTPEEADRCLENTEGFRLMGQRFIPDSYIFQNLVFPKVEGRLFPTGLDLMALLGSREAEKRLDELNESDYPGYAKQYAKLKAEFDAFDESDWNRNLYWAWLYTLKPLLKSYDDGYPTFMQTDAWQQKELNTSLASWTELRHDTILYAKQSYTMKATGILPPEVTGYVEPVPEFYNRLLALTTMTEEGLDDMGVLDDAGRRRLQNLEEVLKRLIEISVRELEGESLTEADYQFINEIDAQFDGVLGDLDEKAKKTTVIADVHTDTNTGKVLEEGVGYVNLILVAYKTPDNRILIAAGPVMSHYEFKQSMDERLTDEAWREMLARGFQA</sequence>
<dbReference type="STRING" id="1838285.SCAL_001556"/>
<evidence type="ECO:0008006" key="3">
    <source>
        <dbReference type="Google" id="ProtNLM"/>
    </source>
</evidence>
<proteinExistence type="predicted"/>
<dbReference type="InterPro" id="IPR016626">
    <property type="entry name" value="UCP014897_arc"/>
</dbReference>
<dbReference type="PIRSF" id="PIRSF014897">
    <property type="entry name" value="UCP014897"/>
    <property type="match status" value="1"/>
</dbReference>
<reference evidence="1" key="1">
    <citation type="submission" date="2016-05" db="EMBL/GenBank/DDBJ databases">
        <title>Microbial consortia oxidize butane by reversing methanogenesis.</title>
        <authorList>
            <person name="Laso-Perez R."/>
            <person name="Richter M."/>
            <person name="Wegener G."/>
            <person name="Musat F."/>
        </authorList>
    </citation>
    <scope>NUCLEOTIDE SEQUENCE [LARGE SCALE GENOMIC DNA]</scope>
    <source>
        <strain evidence="1">BOX2</strain>
    </source>
</reference>
<dbReference type="Pfam" id="PF11369">
    <property type="entry name" value="DUF3160"/>
    <property type="match status" value="1"/>
</dbReference>
<name>A0A1F2P7F7_9EURY</name>